<dbReference type="KEGG" id="osn:115221050"/>
<dbReference type="InterPro" id="IPR032675">
    <property type="entry name" value="LRR_dom_sf"/>
</dbReference>
<dbReference type="SMART" id="SM00369">
    <property type="entry name" value="LRR_TYP"/>
    <property type="match status" value="7"/>
</dbReference>
<dbReference type="Proteomes" id="UP000515154">
    <property type="component" value="Linkage group LG17"/>
</dbReference>
<dbReference type="PANTHER" id="PTHR48051">
    <property type="match status" value="1"/>
</dbReference>
<name>A0A6P7T860_9MOLL</name>
<dbReference type="InterPro" id="IPR001611">
    <property type="entry name" value="Leu-rich_rpt"/>
</dbReference>
<protein>
    <submittedName>
        <fullName evidence="4">Leucine-rich repeat-containing protein 69-like isoform X1</fullName>
    </submittedName>
</protein>
<sequence length="357" mass="40909">MVTPIIGRILNSRSTTLDLSQKHLRICPDLICQLRKLEKVILTNNELNELPDDFGNLKQLQLLDIAGNEFQILPVQIQHLPNLKKVLAYRNKIKNLPPGIFGGLKSLTVLNLNKNELHRIPAEIGGLINLKYFSAEHNHLTGLPEELCQLQQLEVLHVGYNSLVTFPENLGSLQNLNELYIHRNHLEELPKSISKCIQLTVLDVASNNLNIFPVEFDKLHLKRFHYECNPLLQSDLNPSYRDEDIFPLKELVVRFFMNEMKRHYPLQWSSMKERKEVQQILEKGNHCVICKGFHLNIHFKCATFFNAKKGLKTQTPKGPIPMLILLCSAQCFKNRSSFSISPDIDINLVSGDTTNIP</sequence>
<evidence type="ECO:0000313" key="3">
    <source>
        <dbReference type="Proteomes" id="UP000515154"/>
    </source>
</evidence>
<dbReference type="Pfam" id="PF13855">
    <property type="entry name" value="LRR_8"/>
    <property type="match status" value="1"/>
</dbReference>
<evidence type="ECO:0000256" key="2">
    <source>
        <dbReference type="ARBA" id="ARBA00022737"/>
    </source>
</evidence>
<proteinExistence type="predicted"/>
<dbReference type="AlphaFoldDB" id="A0A6P7T860"/>
<dbReference type="Gene3D" id="3.80.10.10">
    <property type="entry name" value="Ribonuclease Inhibitor"/>
    <property type="match status" value="1"/>
</dbReference>
<dbReference type="SMART" id="SM00364">
    <property type="entry name" value="LRR_BAC"/>
    <property type="match status" value="8"/>
</dbReference>
<dbReference type="RefSeq" id="XP_029647123.1">
    <property type="nucleotide sequence ID" value="XM_029791263.2"/>
</dbReference>
<keyword evidence="3" id="KW-1185">Reference proteome</keyword>
<dbReference type="InterPro" id="IPR050216">
    <property type="entry name" value="LRR_domain-containing"/>
</dbReference>
<accession>A0A6P7T860</accession>
<keyword evidence="2" id="KW-0677">Repeat</keyword>
<dbReference type="SUPFAM" id="SSF52058">
    <property type="entry name" value="L domain-like"/>
    <property type="match status" value="1"/>
</dbReference>
<evidence type="ECO:0000313" key="4">
    <source>
        <dbReference type="RefSeq" id="XP_029647123.1"/>
    </source>
</evidence>
<dbReference type="PANTHER" id="PTHR48051:SF1">
    <property type="entry name" value="RAS SUPPRESSOR PROTEIN 1"/>
    <property type="match status" value="1"/>
</dbReference>
<dbReference type="GO" id="GO:0005737">
    <property type="term" value="C:cytoplasm"/>
    <property type="evidence" value="ECO:0007669"/>
    <property type="project" value="TreeGrafter"/>
</dbReference>
<gene>
    <name evidence="4" type="primary">LOC115221050</name>
</gene>
<evidence type="ECO:0000256" key="1">
    <source>
        <dbReference type="ARBA" id="ARBA00022614"/>
    </source>
</evidence>
<dbReference type="InterPro" id="IPR003591">
    <property type="entry name" value="Leu-rich_rpt_typical-subtyp"/>
</dbReference>
<keyword evidence="1" id="KW-0433">Leucine-rich repeat</keyword>
<organism evidence="3 4">
    <name type="scientific">Octopus sinensis</name>
    <name type="common">East Asian common octopus</name>
    <dbReference type="NCBI Taxonomy" id="2607531"/>
    <lineage>
        <taxon>Eukaryota</taxon>
        <taxon>Metazoa</taxon>
        <taxon>Spiralia</taxon>
        <taxon>Lophotrochozoa</taxon>
        <taxon>Mollusca</taxon>
        <taxon>Cephalopoda</taxon>
        <taxon>Coleoidea</taxon>
        <taxon>Octopodiformes</taxon>
        <taxon>Octopoda</taxon>
        <taxon>Incirrata</taxon>
        <taxon>Octopodidae</taxon>
        <taxon>Octopus</taxon>
    </lineage>
</organism>
<reference evidence="4" key="1">
    <citation type="submission" date="2025-08" db="UniProtKB">
        <authorList>
            <consortium name="RefSeq"/>
        </authorList>
    </citation>
    <scope>IDENTIFICATION</scope>
</reference>